<feature type="compositionally biased region" description="Pro residues" evidence="2">
    <location>
        <begin position="83"/>
        <end position="93"/>
    </location>
</feature>
<evidence type="ECO:0000256" key="2">
    <source>
        <dbReference type="SAM" id="MobiDB-lite"/>
    </source>
</evidence>
<dbReference type="AlphaFoldDB" id="A0A419HJA7"/>
<sequence length="392" mass="40448">MPRRTRWAPGAGGDRHHHPRLRRPRERQPGPRRHLGRPRRPGFAGHGLVTAPVISAWSAVSPLGIGRAPFAAGVAAGSGALAPPEPGPWPEPSRPAAQVPGFVTRDVLGRKGTRSMDRVSALAVAAVGDLLATAGHARPVATGERAALVLGTTAGSSRSMMDITRDTLTRERPFHIDTARIPNAIMNSSAAQCAIWHELKGPNVTVAGGRVAGLFALRYAMRLLASGRAASVLCGGAEELTPERAWLEHHAGAPLPLGEGCSVLLLEPALTAAGPVLAEVLDVTHGVYRDGEQATALARCLARALDKAGCTAADLWAVSPPPGTPELPLAGATLRELPGADLWGDAGAASAAFQIAAVLAAAEQAPEARGRVAAVLAADRDNVVGCALLGMR</sequence>
<feature type="compositionally biased region" description="Basic residues" evidence="2">
    <location>
        <begin position="15"/>
        <end position="40"/>
    </location>
</feature>
<dbReference type="Proteomes" id="UP000285112">
    <property type="component" value="Unassembled WGS sequence"/>
</dbReference>
<evidence type="ECO:0000313" key="4">
    <source>
        <dbReference type="EMBL" id="RJQ75859.1"/>
    </source>
</evidence>
<organism evidence="4 5">
    <name type="scientific">Amycolatopsis panacis</name>
    <dbReference type="NCBI Taxonomy" id="2340917"/>
    <lineage>
        <taxon>Bacteria</taxon>
        <taxon>Bacillati</taxon>
        <taxon>Actinomycetota</taxon>
        <taxon>Actinomycetes</taxon>
        <taxon>Pseudonocardiales</taxon>
        <taxon>Pseudonocardiaceae</taxon>
        <taxon>Amycolatopsis</taxon>
    </lineage>
</organism>
<comment type="caution">
    <text evidence="4">The sequence shown here is derived from an EMBL/GenBank/DDBJ whole genome shotgun (WGS) entry which is preliminary data.</text>
</comment>
<evidence type="ECO:0000313" key="5">
    <source>
        <dbReference type="Proteomes" id="UP000285112"/>
    </source>
</evidence>
<proteinExistence type="predicted"/>
<dbReference type="PANTHER" id="PTHR11712:SF321">
    <property type="entry name" value="3-OXOACYL-[ACYL-CARRIER-PROTEIN] SYNTHASE 2"/>
    <property type="match status" value="1"/>
</dbReference>
<feature type="region of interest" description="Disordered" evidence="2">
    <location>
        <begin position="1"/>
        <end position="46"/>
    </location>
</feature>
<feature type="domain" description="Beta-ketoacyl synthase-like N-terminal" evidence="3">
    <location>
        <begin position="112"/>
        <end position="248"/>
    </location>
</feature>
<dbReference type="InterPro" id="IPR016039">
    <property type="entry name" value="Thiolase-like"/>
</dbReference>
<dbReference type="GO" id="GO:0005829">
    <property type="term" value="C:cytosol"/>
    <property type="evidence" value="ECO:0007669"/>
    <property type="project" value="TreeGrafter"/>
</dbReference>
<dbReference type="GO" id="GO:0006633">
    <property type="term" value="P:fatty acid biosynthetic process"/>
    <property type="evidence" value="ECO:0007669"/>
    <property type="project" value="TreeGrafter"/>
</dbReference>
<dbReference type="OrthoDB" id="7061549at2"/>
<dbReference type="InterPro" id="IPR014030">
    <property type="entry name" value="Ketoacyl_synth_N"/>
</dbReference>
<gene>
    <name evidence="4" type="ORF">D5S19_31020</name>
</gene>
<reference evidence="4 5" key="1">
    <citation type="submission" date="2018-09" db="EMBL/GenBank/DDBJ databases">
        <title>YIM PH 21725 draft genome.</title>
        <authorList>
            <person name="Miao C."/>
        </authorList>
    </citation>
    <scope>NUCLEOTIDE SEQUENCE [LARGE SCALE GENOMIC DNA]</scope>
    <source>
        <strain evidence="5">YIM PH21725</strain>
    </source>
</reference>
<keyword evidence="1" id="KW-0808">Transferase</keyword>
<dbReference type="EMBL" id="QZFV01000153">
    <property type="protein sequence ID" value="RJQ75859.1"/>
    <property type="molecule type" value="Genomic_DNA"/>
</dbReference>
<name>A0A419HJA7_9PSEU</name>
<dbReference type="Gene3D" id="3.40.47.10">
    <property type="match status" value="1"/>
</dbReference>
<dbReference type="Pfam" id="PF00109">
    <property type="entry name" value="ketoacyl-synt"/>
    <property type="match status" value="1"/>
</dbReference>
<keyword evidence="5" id="KW-1185">Reference proteome</keyword>
<evidence type="ECO:0000256" key="1">
    <source>
        <dbReference type="ARBA" id="ARBA00022679"/>
    </source>
</evidence>
<dbReference type="PANTHER" id="PTHR11712">
    <property type="entry name" value="POLYKETIDE SYNTHASE-RELATED"/>
    <property type="match status" value="1"/>
</dbReference>
<protein>
    <submittedName>
        <fullName evidence="4">3-oxoacyl-ACP synthase</fullName>
    </submittedName>
</protein>
<feature type="region of interest" description="Disordered" evidence="2">
    <location>
        <begin position="79"/>
        <end position="98"/>
    </location>
</feature>
<dbReference type="InterPro" id="IPR000794">
    <property type="entry name" value="Beta-ketoacyl_synthase"/>
</dbReference>
<dbReference type="GO" id="GO:0004315">
    <property type="term" value="F:3-oxoacyl-[acyl-carrier-protein] synthase activity"/>
    <property type="evidence" value="ECO:0007669"/>
    <property type="project" value="TreeGrafter"/>
</dbReference>
<dbReference type="SUPFAM" id="SSF53901">
    <property type="entry name" value="Thiolase-like"/>
    <property type="match status" value="1"/>
</dbReference>
<accession>A0A419HJA7</accession>
<evidence type="ECO:0000259" key="3">
    <source>
        <dbReference type="Pfam" id="PF00109"/>
    </source>
</evidence>